<dbReference type="AlphaFoldDB" id="A0A0U5JRH9"/>
<dbReference type="InterPro" id="IPR004386">
    <property type="entry name" value="Toxin_YafQ-like"/>
</dbReference>
<dbReference type="Gene3D" id="3.30.2310.20">
    <property type="entry name" value="RelE-like"/>
    <property type="match status" value="1"/>
</dbReference>
<proteinExistence type="predicted"/>
<dbReference type="InterPro" id="IPR007712">
    <property type="entry name" value="RelE/ParE_toxin"/>
</dbReference>
<evidence type="ECO:0000313" key="2">
    <source>
        <dbReference type="EMBL" id="CUR40247.1"/>
    </source>
</evidence>
<accession>A0A0U5JRH9</accession>
<dbReference type="Pfam" id="PF15738">
    <property type="entry name" value="YafQ_toxin"/>
    <property type="match status" value="1"/>
</dbReference>
<organism evidence="2 3">
    <name type="scientific">Limosilactobacillus reuteri</name>
    <name type="common">Lactobacillus reuteri</name>
    <dbReference type="NCBI Taxonomy" id="1598"/>
    <lineage>
        <taxon>Bacteria</taxon>
        <taxon>Bacillati</taxon>
        <taxon>Bacillota</taxon>
        <taxon>Bacilli</taxon>
        <taxon>Lactobacillales</taxon>
        <taxon>Lactobacillaceae</taxon>
        <taxon>Limosilactobacillus</taxon>
    </lineage>
</organism>
<dbReference type="InterPro" id="IPR035093">
    <property type="entry name" value="RelE/ParE_toxin_dom_sf"/>
</dbReference>
<dbReference type="Proteomes" id="UP000235484">
    <property type="component" value="Unassembled WGS sequence"/>
</dbReference>
<dbReference type="RefSeq" id="WP_098039764.1">
    <property type="nucleotide sequence ID" value="NZ_LN887526.1"/>
</dbReference>
<dbReference type="SUPFAM" id="SSF143011">
    <property type="entry name" value="RelE-like"/>
    <property type="match status" value="1"/>
</dbReference>
<evidence type="ECO:0000313" key="3">
    <source>
        <dbReference type="Proteomes" id="UP000235484"/>
    </source>
</evidence>
<name>A0A0U5JRH9_LIMRT</name>
<evidence type="ECO:0000256" key="1">
    <source>
        <dbReference type="ARBA" id="ARBA00022649"/>
    </source>
</evidence>
<sequence length="102" mass="12004">MYQLKLEPQFKKDYQLLKHHHPELIDELMNTLNQLHLNGIVNAEYRPHILDNRGGNYNGSYEYHLSDGKVDVLVIYMPHKTNPSIRLIRVGSHNELFHSTLK</sequence>
<gene>
    <name evidence="2" type="primary">yafQ</name>
    <name evidence="2" type="ORF">LRLP16767_LR202_00304</name>
</gene>
<dbReference type="EMBL" id="LN887526">
    <property type="protein sequence ID" value="CUR40247.1"/>
    <property type="molecule type" value="Genomic_DNA"/>
</dbReference>
<reference evidence="3" key="1">
    <citation type="submission" date="2015-10" db="EMBL/GenBank/DDBJ databases">
        <authorList>
            <person name="Crossman L.C."/>
        </authorList>
    </citation>
    <scope>NUCLEOTIDE SEQUENCE [LARGE SCALE GENOMIC DNA]</scope>
    <source>
        <strain evidence="3">20-2</strain>
    </source>
</reference>
<keyword evidence="1" id="KW-1277">Toxin-antitoxin system</keyword>
<dbReference type="NCBIfam" id="TIGR02385">
    <property type="entry name" value="RelE_StbE"/>
    <property type="match status" value="1"/>
</dbReference>
<protein>
    <submittedName>
        <fullName evidence="2">YafQ toxin protein</fullName>
    </submittedName>
</protein>